<proteinExistence type="predicted"/>
<dbReference type="EMBL" id="JBHSZV010000062">
    <property type="protein sequence ID" value="MFC7063953.1"/>
    <property type="molecule type" value="Genomic_DNA"/>
</dbReference>
<name>A0ABW2ERC3_9BACI</name>
<organism evidence="1 2">
    <name type="scientific">Halobacillus seohaensis</name>
    <dbReference type="NCBI Taxonomy" id="447421"/>
    <lineage>
        <taxon>Bacteria</taxon>
        <taxon>Bacillati</taxon>
        <taxon>Bacillota</taxon>
        <taxon>Bacilli</taxon>
        <taxon>Bacillales</taxon>
        <taxon>Bacillaceae</taxon>
        <taxon>Halobacillus</taxon>
    </lineage>
</organism>
<reference evidence="2" key="1">
    <citation type="journal article" date="2019" name="Int. J. Syst. Evol. Microbiol.">
        <title>The Global Catalogue of Microorganisms (GCM) 10K type strain sequencing project: providing services to taxonomists for standard genome sequencing and annotation.</title>
        <authorList>
            <consortium name="The Broad Institute Genomics Platform"/>
            <consortium name="The Broad Institute Genome Sequencing Center for Infectious Disease"/>
            <person name="Wu L."/>
            <person name="Ma J."/>
        </authorList>
    </citation>
    <scope>NUCLEOTIDE SEQUENCE [LARGE SCALE GENOMIC DNA]</scope>
    <source>
        <strain evidence="2">CGMCC 4.1621</strain>
    </source>
</reference>
<dbReference type="InterPro" id="IPR011067">
    <property type="entry name" value="Plasmid_toxin/cell-grow_inhib"/>
</dbReference>
<dbReference type="Proteomes" id="UP001596410">
    <property type="component" value="Unassembled WGS sequence"/>
</dbReference>
<comment type="caution">
    <text evidence="1">The sequence shown here is derived from an EMBL/GenBank/DDBJ whole genome shotgun (WGS) entry which is preliminary data.</text>
</comment>
<accession>A0ABW2ERC3</accession>
<gene>
    <name evidence="1" type="ORF">ACFQIC_19330</name>
</gene>
<evidence type="ECO:0000313" key="2">
    <source>
        <dbReference type="Proteomes" id="UP001596410"/>
    </source>
</evidence>
<protein>
    <submittedName>
        <fullName evidence="1">Uncharacterized protein</fullName>
    </submittedName>
</protein>
<dbReference type="Gene3D" id="2.30.30.110">
    <property type="match status" value="1"/>
</dbReference>
<evidence type="ECO:0000313" key="1">
    <source>
        <dbReference type="EMBL" id="MFC7063953.1"/>
    </source>
</evidence>
<sequence length="178" mass="20583">MPHSRYIHPENWGEIEKGYFFQAAMYYLSDTEQPLKFLMTDENGNLSVEERHGNFDSIIGPNGRPSAVEQDVVVTVKPRQVVILSNNNVNQSERFKYVQVAPVFGIKGYETKKPWYEDLKDDSLEGFVFVPKGRNGIAIDLTQISTIHKSLLLEKQDYLRQPRMDFLESQLLDQLDIE</sequence>
<dbReference type="RefSeq" id="WP_204708422.1">
    <property type="nucleotide sequence ID" value="NZ_JBHSZV010000062.1"/>
</dbReference>
<keyword evidence="2" id="KW-1185">Reference proteome</keyword>